<dbReference type="Proteomes" id="UP001597086">
    <property type="component" value="Unassembled WGS sequence"/>
</dbReference>
<gene>
    <name evidence="3" type="ORF">ACFQ13_10635</name>
</gene>
<accession>A0ABW3KUQ3</accession>
<dbReference type="PANTHER" id="PTHR35535">
    <property type="entry name" value="HEAT SHOCK PROTEIN HSLJ"/>
    <property type="match status" value="1"/>
</dbReference>
<dbReference type="InterPro" id="IPR005184">
    <property type="entry name" value="DUF306_Meta_HslJ"/>
</dbReference>
<evidence type="ECO:0000313" key="3">
    <source>
        <dbReference type="EMBL" id="MFD1016378.1"/>
    </source>
</evidence>
<proteinExistence type="predicted"/>
<comment type="caution">
    <text evidence="3">The sequence shown here is derived from an EMBL/GenBank/DDBJ whole genome shotgun (WGS) entry which is preliminary data.</text>
</comment>
<keyword evidence="1" id="KW-0732">Signal</keyword>
<feature type="chain" id="PRO_5046675730" evidence="1">
    <location>
        <begin position="23"/>
        <end position="153"/>
    </location>
</feature>
<feature type="signal peptide" evidence="1">
    <location>
        <begin position="1"/>
        <end position="22"/>
    </location>
</feature>
<dbReference type="PROSITE" id="PS51257">
    <property type="entry name" value="PROKAR_LIPOPROTEIN"/>
    <property type="match status" value="1"/>
</dbReference>
<dbReference type="PANTHER" id="PTHR35535:SF1">
    <property type="entry name" value="HEAT SHOCK PROTEIN HSLJ"/>
    <property type="match status" value="1"/>
</dbReference>
<dbReference type="RefSeq" id="WP_386117124.1">
    <property type="nucleotide sequence ID" value="NZ_JBHTKM010000063.1"/>
</dbReference>
<reference evidence="4" key="1">
    <citation type="journal article" date="2019" name="Int. J. Syst. Evol. Microbiol.">
        <title>The Global Catalogue of Microorganisms (GCM) 10K type strain sequencing project: providing services to taxonomists for standard genome sequencing and annotation.</title>
        <authorList>
            <consortium name="The Broad Institute Genomics Platform"/>
            <consortium name="The Broad Institute Genome Sequencing Center for Infectious Disease"/>
            <person name="Wu L."/>
            <person name="Ma J."/>
        </authorList>
    </citation>
    <scope>NUCLEOTIDE SEQUENCE [LARGE SCALE GENOMIC DNA]</scope>
    <source>
        <strain evidence="4">CCUG 56098</strain>
    </source>
</reference>
<feature type="domain" description="DUF306" evidence="2">
    <location>
        <begin position="38"/>
        <end position="149"/>
    </location>
</feature>
<dbReference type="Pfam" id="PF03724">
    <property type="entry name" value="META"/>
    <property type="match status" value="1"/>
</dbReference>
<protein>
    <submittedName>
        <fullName evidence="3">META domain-containing protein</fullName>
    </submittedName>
</protein>
<name>A0ABW3KUQ3_9FLAO</name>
<keyword evidence="4" id="KW-1185">Reference proteome</keyword>
<dbReference type="EMBL" id="JBHTKM010000063">
    <property type="protein sequence ID" value="MFD1016378.1"/>
    <property type="molecule type" value="Genomic_DNA"/>
</dbReference>
<dbReference type="Gene3D" id="2.40.128.270">
    <property type="match status" value="1"/>
</dbReference>
<evidence type="ECO:0000313" key="4">
    <source>
        <dbReference type="Proteomes" id="UP001597086"/>
    </source>
</evidence>
<evidence type="ECO:0000259" key="2">
    <source>
        <dbReference type="Pfam" id="PF03724"/>
    </source>
</evidence>
<sequence>MRITPILFSLVFVLGLSCSSSKGTPTASAVTSKNETQQTLENSKWVLSTLNGATVEGKLKEGQQIYFTLDVETHRISGNAGCNTFTGRYTIEEGYRIQFSELATTEMMCLKSKINESQILAVFNTAQNYTLNANVLTLSVGKRAPLATFNLSH</sequence>
<dbReference type="InterPro" id="IPR038670">
    <property type="entry name" value="HslJ-like_sf"/>
</dbReference>
<dbReference type="InterPro" id="IPR053147">
    <property type="entry name" value="Hsp_HslJ-like"/>
</dbReference>
<organism evidence="3 4">
    <name type="scientific">Winogradskyella rapida</name>
    <dbReference type="NCBI Taxonomy" id="549701"/>
    <lineage>
        <taxon>Bacteria</taxon>
        <taxon>Pseudomonadati</taxon>
        <taxon>Bacteroidota</taxon>
        <taxon>Flavobacteriia</taxon>
        <taxon>Flavobacteriales</taxon>
        <taxon>Flavobacteriaceae</taxon>
        <taxon>Winogradskyella</taxon>
    </lineage>
</organism>
<evidence type="ECO:0000256" key="1">
    <source>
        <dbReference type="SAM" id="SignalP"/>
    </source>
</evidence>